<organism evidence="2 3">
    <name type="scientific">Echinicola jeungdonensis</name>
    <dbReference type="NCBI Taxonomy" id="709343"/>
    <lineage>
        <taxon>Bacteria</taxon>
        <taxon>Pseudomonadati</taxon>
        <taxon>Bacteroidota</taxon>
        <taxon>Cytophagia</taxon>
        <taxon>Cytophagales</taxon>
        <taxon>Cyclobacteriaceae</taxon>
        <taxon>Echinicola</taxon>
    </lineage>
</organism>
<reference evidence="2 3" key="1">
    <citation type="submission" date="2024-09" db="EMBL/GenBank/DDBJ databases">
        <authorList>
            <person name="Sun Q."/>
            <person name="Mori K."/>
        </authorList>
    </citation>
    <scope>NUCLEOTIDE SEQUENCE [LARGE SCALE GENOMIC DNA]</scope>
    <source>
        <strain evidence="2 3">CECT 7682</strain>
    </source>
</reference>
<keyword evidence="2" id="KW-0378">Hydrolase</keyword>
<dbReference type="EMBL" id="JBHMEW010000040">
    <property type="protein sequence ID" value="MFB9211081.1"/>
    <property type="molecule type" value="Genomic_DNA"/>
</dbReference>
<dbReference type="Proteomes" id="UP001589654">
    <property type="component" value="Unassembled WGS sequence"/>
</dbReference>
<feature type="transmembrane region" description="Helical" evidence="1">
    <location>
        <begin position="9"/>
        <end position="32"/>
    </location>
</feature>
<comment type="caution">
    <text evidence="2">The sequence shown here is derived from an EMBL/GenBank/DDBJ whole genome shotgun (WGS) entry which is preliminary data.</text>
</comment>
<feature type="transmembrane region" description="Helical" evidence="1">
    <location>
        <begin position="44"/>
        <end position="64"/>
    </location>
</feature>
<feature type="transmembrane region" description="Helical" evidence="1">
    <location>
        <begin position="93"/>
        <end position="111"/>
    </location>
</feature>
<dbReference type="GO" id="GO:0008233">
    <property type="term" value="F:peptidase activity"/>
    <property type="evidence" value="ECO:0007669"/>
    <property type="project" value="UniProtKB-KW"/>
</dbReference>
<dbReference type="RefSeq" id="WP_290246353.1">
    <property type="nucleotide sequence ID" value="NZ_JAUFQT010000001.1"/>
</dbReference>
<protein>
    <submittedName>
        <fullName evidence="2">CPBP family glutamic-type intramembrane protease</fullName>
    </submittedName>
</protein>
<keyword evidence="3" id="KW-1185">Reference proteome</keyword>
<evidence type="ECO:0000313" key="2">
    <source>
        <dbReference type="EMBL" id="MFB9211081.1"/>
    </source>
</evidence>
<feature type="transmembrane region" description="Helical" evidence="1">
    <location>
        <begin position="144"/>
        <end position="164"/>
    </location>
</feature>
<keyword evidence="1" id="KW-0812">Transmembrane</keyword>
<keyword evidence="1" id="KW-0472">Membrane</keyword>
<evidence type="ECO:0000256" key="1">
    <source>
        <dbReference type="SAM" id="Phobius"/>
    </source>
</evidence>
<dbReference type="GO" id="GO:0006508">
    <property type="term" value="P:proteolysis"/>
    <property type="evidence" value="ECO:0007669"/>
    <property type="project" value="UniProtKB-KW"/>
</dbReference>
<sequence>MLKLKYPELIIVLILNLTVVKLVGIFDISKYFSSPGDIRDIKEYFFPFLVFTAGIVPLIEEYCFRSWINEGKWKIVLAIALTFGYLLMGDYHIQFEIIWIIIFIIHVYLINFKVFTDWINSIIHGVLFGTTHLVNFSTEEIFDSFVLLPILIFPQIMLGIILYYIKIKINFISCVLYHVFYNSILITYAYLFD</sequence>
<keyword evidence="1" id="KW-1133">Transmembrane helix</keyword>
<feature type="transmembrane region" description="Helical" evidence="1">
    <location>
        <begin position="171"/>
        <end position="191"/>
    </location>
</feature>
<feature type="transmembrane region" description="Helical" evidence="1">
    <location>
        <begin position="118"/>
        <end position="138"/>
    </location>
</feature>
<proteinExistence type="predicted"/>
<feature type="transmembrane region" description="Helical" evidence="1">
    <location>
        <begin position="71"/>
        <end position="87"/>
    </location>
</feature>
<evidence type="ECO:0000313" key="3">
    <source>
        <dbReference type="Proteomes" id="UP001589654"/>
    </source>
</evidence>
<name>A0ABV5J2Q8_9BACT</name>
<gene>
    <name evidence="2" type="ORF">ACFFUR_04625</name>
</gene>
<keyword evidence="2" id="KW-0645">Protease</keyword>
<accession>A0ABV5J2Q8</accession>